<dbReference type="InterPro" id="IPR036691">
    <property type="entry name" value="Endo/exonu/phosph_ase_sf"/>
</dbReference>
<evidence type="ECO:0008006" key="8">
    <source>
        <dbReference type="Google" id="ProtNLM"/>
    </source>
</evidence>
<evidence type="ECO:0000256" key="6">
    <source>
        <dbReference type="SAM" id="Phobius"/>
    </source>
</evidence>
<sequence>MPNSRFNTTGDRSFYDKAMRKRNIAFSLIKEHLVEFNQLAMANAEGSDHMLNRVMPKDNIGLAALLKTKEAAWDNDERERYANAWYGYPDLANYSFDTSDVRDFGQPGQLNFQSYDGAYVQQGNNPNFYPTENRDAYSSTMSNMTPSFYSTENMYSPRDPAGVTQDSEFDQEPPLLEELGIDPDRIVEKTMTVLNPFRKRGPTDDANFLLSDADLAGPVSFCLAMAACLLLGGGKAHFGYVYGLALISCACMYALLNLMSNGPGPISVASVASVLGYCLLPVVGLTALGVFLPLRSAIGMGLSALAVLWCSLSASRLFVTMSADTKQRPLFAYPCVLIYSVFVLMAIF</sequence>
<evidence type="ECO:0000256" key="1">
    <source>
        <dbReference type="ARBA" id="ARBA00004141"/>
    </source>
</evidence>
<evidence type="ECO:0000256" key="4">
    <source>
        <dbReference type="ARBA" id="ARBA00022989"/>
    </source>
</evidence>
<gene>
    <name evidence="7" type="ORF">TDIB3V08_LOCUS6475</name>
</gene>
<dbReference type="InterPro" id="IPR045231">
    <property type="entry name" value="Yip1/4-like"/>
</dbReference>
<dbReference type="GO" id="GO:0016020">
    <property type="term" value="C:membrane"/>
    <property type="evidence" value="ECO:0007669"/>
    <property type="project" value="UniProtKB-SubCell"/>
</dbReference>
<feature type="transmembrane region" description="Helical" evidence="6">
    <location>
        <begin position="330"/>
        <end position="347"/>
    </location>
</feature>
<evidence type="ECO:0000313" key="7">
    <source>
        <dbReference type="EMBL" id="CAD7200252.1"/>
    </source>
</evidence>
<feature type="transmembrane region" description="Helical" evidence="6">
    <location>
        <begin position="238"/>
        <end position="256"/>
    </location>
</feature>
<keyword evidence="4 6" id="KW-1133">Transmembrane helix</keyword>
<keyword evidence="3 6" id="KW-0812">Transmembrane</keyword>
<organism evidence="7">
    <name type="scientific">Timema douglasi</name>
    <name type="common">Walking stick</name>
    <dbReference type="NCBI Taxonomy" id="61478"/>
    <lineage>
        <taxon>Eukaryota</taxon>
        <taxon>Metazoa</taxon>
        <taxon>Ecdysozoa</taxon>
        <taxon>Arthropoda</taxon>
        <taxon>Hexapoda</taxon>
        <taxon>Insecta</taxon>
        <taxon>Pterygota</taxon>
        <taxon>Neoptera</taxon>
        <taxon>Polyneoptera</taxon>
        <taxon>Phasmatodea</taxon>
        <taxon>Timematodea</taxon>
        <taxon>Timematoidea</taxon>
        <taxon>Timematidae</taxon>
        <taxon>Timema</taxon>
    </lineage>
</organism>
<feature type="transmembrane region" description="Helical" evidence="6">
    <location>
        <begin position="268"/>
        <end position="292"/>
    </location>
</feature>
<dbReference type="GO" id="GO:0006888">
    <property type="term" value="P:endoplasmic reticulum to Golgi vesicle-mediated transport"/>
    <property type="evidence" value="ECO:0007669"/>
    <property type="project" value="InterPro"/>
</dbReference>
<evidence type="ECO:0000256" key="5">
    <source>
        <dbReference type="ARBA" id="ARBA00023136"/>
    </source>
</evidence>
<evidence type="ECO:0000256" key="3">
    <source>
        <dbReference type="ARBA" id="ARBA00022692"/>
    </source>
</evidence>
<evidence type="ECO:0000256" key="2">
    <source>
        <dbReference type="ARBA" id="ARBA00010596"/>
    </source>
</evidence>
<dbReference type="EMBL" id="OA567368">
    <property type="protein sequence ID" value="CAD7200252.1"/>
    <property type="molecule type" value="Genomic_DNA"/>
</dbReference>
<dbReference type="AlphaFoldDB" id="A0A7R8Z8C3"/>
<proteinExistence type="inferred from homology"/>
<reference evidence="7" key="1">
    <citation type="submission" date="2020-11" db="EMBL/GenBank/DDBJ databases">
        <authorList>
            <person name="Tran Van P."/>
        </authorList>
    </citation>
    <scope>NUCLEOTIDE SEQUENCE</scope>
</reference>
<dbReference type="PANTHER" id="PTHR21236:SF2">
    <property type="entry name" value="PROTEIN YIPF"/>
    <property type="match status" value="1"/>
</dbReference>
<feature type="transmembrane region" description="Helical" evidence="6">
    <location>
        <begin position="298"/>
        <end position="318"/>
    </location>
</feature>
<dbReference type="Gene3D" id="3.60.10.10">
    <property type="entry name" value="Endonuclease/exonuclease/phosphatase"/>
    <property type="match status" value="1"/>
</dbReference>
<dbReference type="PANTHER" id="PTHR21236">
    <property type="entry name" value="GOLGI MEMBRANE PROTEIN YIP1"/>
    <property type="match status" value="1"/>
</dbReference>
<comment type="subcellular location">
    <subcellularLocation>
        <location evidence="1">Membrane</location>
        <topology evidence="1">Multi-pass membrane protein</topology>
    </subcellularLocation>
</comment>
<dbReference type="GO" id="GO:0005802">
    <property type="term" value="C:trans-Golgi network"/>
    <property type="evidence" value="ECO:0007669"/>
    <property type="project" value="TreeGrafter"/>
</dbReference>
<name>A0A7R8Z8C3_TIMDO</name>
<comment type="similarity">
    <text evidence="2">Belongs to the YIP1 family.</text>
</comment>
<protein>
    <recommendedName>
        <fullName evidence="8">Protein YIPF</fullName>
    </recommendedName>
</protein>
<dbReference type="GO" id="GO:0048280">
    <property type="term" value="P:vesicle fusion with Golgi apparatus"/>
    <property type="evidence" value="ECO:0007669"/>
    <property type="project" value="TreeGrafter"/>
</dbReference>
<keyword evidence="5 6" id="KW-0472">Membrane</keyword>
<accession>A0A7R8Z8C3</accession>